<dbReference type="EMBL" id="FNCA01000011">
    <property type="protein sequence ID" value="SDG28868.1"/>
    <property type="molecule type" value="Genomic_DNA"/>
</dbReference>
<dbReference type="Proteomes" id="UP000199259">
    <property type="component" value="Unassembled WGS sequence"/>
</dbReference>
<keyword evidence="2" id="KW-1185">Reference proteome</keyword>
<name>A0A7Z7B1P0_9EURY</name>
<gene>
    <name evidence="1" type="ORF">SAMN04488589_2596</name>
</gene>
<evidence type="ECO:0000313" key="2">
    <source>
        <dbReference type="Proteomes" id="UP000199259"/>
    </source>
</evidence>
<protein>
    <submittedName>
        <fullName evidence="1">Uncharacterized protein</fullName>
    </submittedName>
</protein>
<sequence length="57" mass="6254">MGTKFEIYTEEGKHITTITANDIKITADATLLGEFQADGAFEAKAVIPRNWAIIEAQ</sequence>
<reference evidence="1 2" key="1">
    <citation type="submission" date="2016-10" db="EMBL/GenBank/DDBJ databases">
        <authorList>
            <person name="Varghese N."/>
            <person name="Submissions S."/>
        </authorList>
    </citation>
    <scope>NUCLEOTIDE SEQUENCE [LARGE SCALE GENOMIC DNA]</scope>
    <source>
        <strain evidence="1 2">PL 12/M</strain>
    </source>
</reference>
<accession>A0A7Z7B1P0</accession>
<proteinExistence type="predicted"/>
<dbReference type="RefSeq" id="WP_154717881.1">
    <property type="nucleotide sequence ID" value="NZ_FNCA01000011.1"/>
</dbReference>
<dbReference type="OrthoDB" id="373101at2157"/>
<dbReference type="AlphaFoldDB" id="A0A7Z7B1P0"/>
<comment type="caution">
    <text evidence="1">The sequence shown here is derived from an EMBL/GenBank/DDBJ whole genome shotgun (WGS) entry which is preliminary data.</text>
</comment>
<organism evidence="1 2">
    <name type="scientific">Methanolobus vulcani</name>
    <dbReference type="NCBI Taxonomy" id="38026"/>
    <lineage>
        <taxon>Archaea</taxon>
        <taxon>Methanobacteriati</taxon>
        <taxon>Methanobacteriota</taxon>
        <taxon>Stenosarchaea group</taxon>
        <taxon>Methanomicrobia</taxon>
        <taxon>Methanosarcinales</taxon>
        <taxon>Methanosarcinaceae</taxon>
        <taxon>Methanolobus</taxon>
    </lineage>
</organism>
<evidence type="ECO:0000313" key="1">
    <source>
        <dbReference type="EMBL" id="SDG28868.1"/>
    </source>
</evidence>